<protein>
    <recommendedName>
        <fullName evidence="3">Tc1-like transposase DDE domain-containing protein</fullName>
    </recommendedName>
</protein>
<dbReference type="InterPro" id="IPR036397">
    <property type="entry name" value="RNaseH_sf"/>
</dbReference>
<dbReference type="Gene3D" id="3.30.420.10">
    <property type="entry name" value="Ribonuclease H-like superfamily/Ribonuclease H"/>
    <property type="match status" value="1"/>
</dbReference>
<keyword evidence="2" id="KW-1185">Reference proteome</keyword>
<dbReference type="PANTHER" id="PTHR23022">
    <property type="entry name" value="TRANSPOSABLE ELEMENT-RELATED"/>
    <property type="match status" value="1"/>
</dbReference>
<dbReference type="InterPro" id="IPR052338">
    <property type="entry name" value="Transposase_5"/>
</dbReference>
<evidence type="ECO:0000313" key="2">
    <source>
        <dbReference type="Proteomes" id="UP000789390"/>
    </source>
</evidence>
<name>A0A8J2WRL1_9CRUS</name>
<proteinExistence type="predicted"/>
<dbReference type="PANTHER" id="PTHR23022:SF134">
    <property type="entry name" value="TRANSPOSABLE ELEMENT TC1 TRANSPOSASE"/>
    <property type="match status" value="1"/>
</dbReference>
<gene>
    <name evidence="1" type="ORF">DGAL_LOCUS12282</name>
</gene>
<reference evidence="1" key="1">
    <citation type="submission" date="2021-11" db="EMBL/GenBank/DDBJ databases">
        <authorList>
            <person name="Schell T."/>
        </authorList>
    </citation>
    <scope>NUCLEOTIDE SEQUENCE</scope>
    <source>
        <strain evidence="1">M5</strain>
    </source>
</reference>
<evidence type="ECO:0000313" key="1">
    <source>
        <dbReference type="EMBL" id="CAH0108862.1"/>
    </source>
</evidence>
<dbReference type="GO" id="GO:0003676">
    <property type="term" value="F:nucleic acid binding"/>
    <property type="evidence" value="ECO:0007669"/>
    <property type="project" value="InterPro"/>
</dbReference>
<evidence type="ECO:0008006" key="3">
    <source>
        <dbReference type="Google" id="ProtNLM"/>
    </source>
</evidence>
<organism evidence="1 2">
    <name type="scientific">Daphnia galeata</name>
    <dbReference type="NCBI Taxonomy" id="27404"/>
    <lineage>
        <taxon>Eukaryota</taxon>
        <taxon>Metazoa</taxon>
        <taxon>Ecdysozoa</taxon>
        <taxon>Arthropoda</taxon>
        <taxon>Crustacea</taxon>
        <taxon>Branchiopoda</taxon>
        <taxon>Diplostraca</taxon>
        <taxon>Cladocera</taxon>
        <taxon>Anomopoda</taxon>
        <taxon>Daphniidae</taxon>
        <taxon>Daphnia</taxon>
    </lineage>
</organism>
<dbReference type="AlphaFoldDB" id="A0A8J2WRL1"/>
<comment type="caution">
    <text evidence="1">The sequence shown here is derived from an EMBL/GenBank/DDBJ whole genome shotgun (WGS) entry which is preliminary data.</text>
</comment>
<dbReference type="Proteomes" id="UP000789390">
    <property type="component" value="Unassembled WGS sequence"/>
</dbReference>
<dbReference type="OrthoDB" id="6368480at2759"/>
<accession>A0A8J2WRL1</accession>
<sequence length="185" mass="20933">MCIGLMINGQMSFFLTKVNSKYLGPSAVYLSEDLTEKVKHGGGSVMVWGAISVKGAVPLKRIEGIMDMKVYHQILIRHALPGGKRLIGRGFVFQEDNDPKNGSKLCEVIRMVWPPQSHDLNPIEQIWDHVDTKLRKMCNTSKNTLWLNLQSVWANIYNETFSKYILTMKAHCEAVIEAKGGHTRF</sequence>
<dbReference type="EMBL" id="CAKKLH010000288">
    <property type="protein sequence ID" value="CAH0108862.1"/>
    <property type="molecule type" value="Genomic_DNA"/>
</dbReference>